<sequence>MGTIATVQYQLASVPMIGSSFFVVELNLILRTGTRFITIPFSTVPSPLPSLNKNALSLGLSQASLNILIDVILQMKVKEFMSTPEVFSGAAELTNAIGALLSHQKCPKCPSKSPLKITLRVDGTKRMVLEPNSAILQLSVKIAILAKTSTGIFTSLFVLKANLRLGAQASVHDCKLIFVTKLTSLELVLVSSDVGPIEINSLVTWIELLIVETFVPQVNEYMNVGIPLPSVMNINVGYPVVQTLSGMLVLGV</sequence>
<accession>A0ABM5GDI7</accession>
<evidence type="ECO:0000259" key="1">
    <source>
        <dbReference type="SMART" id="SM00329"/>
    </source>
</evidence>
<dbReference type="GeneID" id="140707047"/>
<dbReference type="SUPFAM" id="SSF55394">
    <property type="entry name" value="Bactericidal permeability-increasing protein, BPI"/>
    <property type="match status" value="1"/>
</dbReference>
<reference evidence="3" key="1">
    <citation type="submission" date="2025-08" db="UniProtKB">
        <authorList>
            <consortium name="RefSeq"/>
        </authorList>
    </citation>
    <scope>IDENTIFICATION</scope>
</reference>
<protein>
    <submittedName>
        <fullName evidence="3">BPI fold-containing family B member 3-like</fullName>
    </submittedName>
</protein>
<evidence type="ECO:0000313" key="2">
    <source>
        <dbReference type="Proteomes" id="UP001652642"/>
    </source>
</evidence>
<evidence type="ECO:0000313" key="3">
    <source>
        <dbReference type="RefSeq" id="XP_072855709.1"/>
    </source>
</evidence>
<feature type="domain" description="Lipid-binding serum glycoprotein C-terminal" evidence="1">
    <location>
        <begin position="50"/>
        <end position="252"/>
    </location>
</feature>
<dbReference type="SMART" id="SM00329">
    <property type="entry name" value="BPI2"/>
    <property type="match status" value="1"/>
</dbReference>
<dbReference type="InterPro" id="IPR001124">
    <property type="entry name" value="Lipid-bd_serum_glycop_C"/>
</dbReference>
<gene>
    <name evidence="3" type="primary">LOC140707047</name>
</gene>
<dbReference type="InterPro" id="IPR017943">
    <property type="entry name" value="Bactericidal_perm-incr_a/b_dom"/>
</dbReference>
<dbReference type="PANTHER" id="PTHR46019">
    <property type="entry name" value="BPI FOLD-CONTAINING FAMILY B MEMBER 4-RELATED"/>
    <property type="match status" value="1"/>
</dbReference>
<name>A0ABM5GDI7_9SAUR</name>
<dbReference type="Gene3D" id="3.15.20.10">
    <property type="entry name" value="Bactericidal permeability-increasing protein, domain 2"/>
    <property type="match status" value="1"/>
</dbReference>
<dbReference type="InterPro" id="IPR051660">
    <property type="entry name" value="BPI_fold-BPI/LBP"/>
</dbReference>
<keyword evidence="2" id="KW-1185">Reference proteome</keyword>
<organism evidence="2 3">
    <name type="scientific">Pogona vitticeps</name>
    <name type="common">central bearded dragon</name>
    <dbReference type="NCBI Taxonomy" id="103695"/>
    <lineage>
        <taxon>Eukaryota</taxon>
        <taxon>Metazoa</taxon>
        <taxon>Chordata</taxon>
        <taxon>Craniata</taxon>
        <taxon>Vertebrata</taxon>
        <taxon>Euteleostomi</taxon>
        <taxon>Lepidosauria</taxon>
        <taxon>Squamata</taxon>
        <taxon>Bifurcata</taxon>
        <taxon>Unidentata</taxon>
        <taxon>Episquamata</taxon>
        <taxon>Toxicofera</taxon>
        <taxon>Iguania</taxon>
        <taxon>Acrodonta</taxon>
        <taxon>Agamidae</taxon>
        <taxon>Amphibolurinae</taxon>
        <taxon>Pogona</taxon>
    </lineage>
</organism>
<dbReference type="PANTHER" id="PTHR46019:SF4">
    <property type="entry name" value="BPI FOLD-CONTAINING FAMILY B MEMBER 4"/>
    <property type="match status" value="1"/>
</dbReference>
<proteinExistence type="predicted"/>
<dbReference type="RefSeq" id="XP_072855709.1">
    <property type="nucleotide sequence ID" value="XM_072999608.1"/>
</dbReference>
<dbReference type="Pfam" id="PF02886">
    <property type="entry name" value="LBP_BPI_CETP_C"/>
    <property type="match status" value="1"/>
</dbReference>
<dbReference type="Proteomes" id="UP001652642">
    <property type="component" value="Chromosome 4"/>
</dbReference>